<comment type="caution">
    <text evidence="3">The sequence shown here is derived from an EMBL/GenBank/DDBJ whole genome shotgun (WGS) entry which is preliminary data.</text>
</comment>
<sequence length="152" mass="16953">MNAERTGALFWLLFGCAAIYGGLDLELGTMQEPGSGFLTFVAGSFVSCMALIIIVQSYREDQTTSKRVTDLWKGKKWKRAVAITLLITLFILSFEKLGFFVCSLVLLIVIMRWLEGLSWKLCLLVPSIAIGTTYVVFKFFMNISLPAGIFGF</sequence>
<accession>A0A953N8Q5</accession>
<dbReference type="RefSeq" id="WP_259660145.1">
    <property type="nucleotide sequence ID" value="NZ_JAHXRI010000006.1"/>
</dbReference>
<evidence type="ECO:0000256" key="1">
    <source>
        <dbReference type="SAM" id="Phobius"/>
    </source>
</evidence>
<feature type="domain" description="DUF1468" evidence="2">
    <location>
        <begin position="7"/>
        <end position="146"/>
    </location>
</feature>
<proteinExistence type="predicted"/>
<name>A0A953N8Q5_9BURK</name>
<keyword evidence="4" id="KW-1185">Reference proteome</keyword>
<dbReference type="Pfam" id="PF07331">
    <property type="entry name" value="TctB"/>
    <property type="match status" value="1"/>
</dbReference>
<keyword evidence="1" id="KW-0472">Membrane</keyword>
<keyword evidence="1" id="KW-0812">Transmembrane</keyword>
<dbReference type="EMBL" id="JAHXRI010000006">
    <property type="protein sequence ID" value="MBZ1349722.1"/>
    <property type="molecule type" value="Genomic_DNA"/>
</dbReference>
<protein>
    <submittedName>
        <fullName evidence="3">Tripartite tricarboxylate transporter TctB family protein</fullName>
    </submittedName>
</protein>
<evidence type="ECO:0000313" key="3">
    <source>
        <dbReference type="EMBL" id="MBZ1349722.1"/>
    </source>
</evidence>
<evidence type="ECO:0000313" key="4">
    <source>
        <dbReference type="Proteomes" id="UP000739565"/>
    </source>
</evidence>
<keyword evidence="1" id="KW-1133">Transmembrane helix</keyword>
<dbReference type="PROSITE" id="PS51257">
    <property type="entry name" value="PROKAR_LIPOPROTEIN"/>
    <property type="match status" value="1"/>
</dbReference>
<gene>
    <name evidence="3" type="ORF">KZZ10_03610</name>
</gene>
<evidence type="ECO:0000259" key="2">
    <source>
        <dbReference type="Pfam" id="PF07331"/>
    </source>
</evidence>
<dbReference type="InterPro" id="IPR009936">
    <property type="entry name" value="DUF1468"/>
</dbReference>
<dbReference type="Proteomes" id="UP000739565">
    <property type="component" value="Unassembled WGS sequence"/>
</dbReference>
<feature type="transmembrane region" description="Helical" evidence="1">
    <location>
        <begin position="37"/>
        <end position="59"/>
    </location>
</feature>
<dbReference type="AlphaFoldDB" id="A0A953N8Q5"/>
<reference evidence="3" key="1">
    <citation type="submission" date="2021-07" db="EMBL/GenBank/DDBJ databases">
        <title>New genus and species of the family Alcaligenaceae.</title>
        <authorList>
            <person name="Hahn M.W."/>
        </authorList>
    </citation>
    <scope>NUCLEOTIDE SEQUENCE</scope>
    <source>
        <strain evidence="3">LF4-65</strain>
    </source>
</reference>
<organism evidence="3 4">
    <name type="scientific">Zwartia hollandica</name>
    <dbReference type="NCBI Taxonomy" id="324606"/>
    <lineage>
        <taxon>Bacteria</taxon>
        <taxon>Pseudomonadati</taxon>
        <taxon>Pseudomonadota</taxon>
        <taxon>Betaproteobacteria</taxon>
        <taxon>Burkholderiales</taxon>
        <taxon>Alcaligenaceae</taxon>
        <taxon>Zwartia</taxon>
    </lineage>
</organism>
<feature type="transmembrane region" description="Helical" evidence="1">
    <location>
        <begin position="80"/>
        <end position="111"/>
    </location>
</feature>